<sequence>MRSTQVDNVVIEWLGHAGFVLKGQGRIVYIDPYMLPDGPGYEGDADIILLTHEHFDHCDPESIRRVRGSTTTTIIPEKMSLQFKGDARRIIEGDLLTGDLAIKGVNIEVVPAYNLDKPNHPRGNGVGYIVELDGVRIYHAGDTDLIPEMKDVNADVVLLPISTIYTMGEEEAAEAAALIGPKVAIPMHYGHVEGTESDPQRFKELVNERAPGIEVIILQDQ</sequence>
<dbReference type="AlphaFoldDB" id="A0A099T217"/>
<dbReference type="InterPro" id="IPR050114">
    <property type="entry name" value="UPF0173_UPF0282_UlaG_hydrolase"/>
</dbReference>
<comment type="caution">
    <text evidence="1">The sequence shown here is derived from an EMBL/GenBank/DDBJ whole genome shotgun (WGS) entry which is preliminary data.</text>
</comment>
<dbReference type="InterPro" id="IPR036866">
    <property type="entry name" value="RibonucZ/Hydroxyglut_hydro"/>
</dbReference>
<reference evidence="1 2" key="1">
    <citation type="submission" date="2014-09" db="EMBL/GenBank/DDBJ databases">
        <title>Draft genome sequence of an obligately methylotrophic methanogen, Methanococcoides methylutens, isolated from marine sediment.</title>
        <authorList>
            <person name="Guan Y."/>
            <person name="Ngugi D.K."/>
            <person name="Blom J."/>
            <person name="Ali S."/>
            <person name="Ferry J.G."/>
            <person name="Stingl U."/>
        </authorList>
    </citation>
    <scope>NUCLEOTIDE SEQUENCE [LARGE SCALE GENOMIC DNA]</scope>
    <source>
        <strain evidence="1 2">DSM 2657</strain>
    </source>
</reference>
<evidence type="ECO:0000313" key="2">
    <source>
        <dbReference type="Proteomes" id="UP000029859"/>
    </source>
</evidence>
<protein>
    <submittedName>
        <fullName evidence="1">Hydrolase</fullName>
    </submittedName>
</protein>
<dbReference type="OrthoDB" id="28313at2157"/>
<evidence type="ECO:0000313" key="1">
    <source>
        <dbReference type="EMBL" id="KGK98291.1"/>
    </source>
</evidence>
<dbReference type="GO" id="GO:0016787">
    <property type="term" value="F:hydrolase activity"/>
    <property type="evidence" value="ECO:0007669"/>
    <property type="project" value="UniProtKB-KW"/>
</dbReference>
<keyword evidence="1" id="KW-0378">Hydrolase</keyword>
<keyword evidence="2" id="KW-1185">Reference proteome</keyword>
<dbReference type="Gene3D" id="3.60.15.10">
    <property type="entry name" value="Ribonuclease Z/Hydroxyacylglutathione hydrolase-like"/>
    <property type="match status" value="1"/>
</dbReference>
<name>A0A099T217_METMT</name>
<proteinExistence type="predicted"/>
<dbReference type="Pfam" id="PF13483">
    <property type="entry name" value="Lactamase_B_3"/>
    <property type="match status" value="1"/>
</dbReference>
<dbReference type="Proteomes" id="UP000029859">
    <property type="component" value="Unassembled WGS sequence"/>
</dbReference>
<organism evidence="1 2">
    <name type="scientific">Methanococcoides methylutens</name>
    <dbReference type="NCBI Taxonomy" id="2226"/>
    <lineage>
        <taxon>Archaea</taxon>
        <taxon>Methanobacteriati</taxon>
        <taxon>Methanobacteriota</taxon>
        <taxon>Stenosarchaea group</taxon>
        <taxon>Methanomicrobia</taxon>
        <taxon>Methanosarcinales</taxon>
        <taxon>Methanosarcinaceae</taxon>
        <taxon>Methanococcoides</taxon>
    </lineage>
</organism>
<dbReference type="SUPFAM" id="SSF56281">
    <property type="entry name" value="Metallo-hydrolase/oxidoreductase"/>
    <property type="match status" value="1"/>
</dbReference>
<dbReference type="RefSeq" id="WP_048195663.1">
    <property type="nucleotide sequence ID" value="NZ_CAAGSM010000001.1"/>
</dbReference>
<dbReference type="EMBL" id="JRHO01000014">
    <property type="protein sequence ID" value="KGK98291.1"/>
    <property type="molecule type" value="Genomic_DNA"/>
</dbReference>
<gene>
    <name evidence="1" type="ORF">LI82_11285</name>
</gene>
<dbReference type="PANTHER" id="PTHR43546">
    <property type="entry name" value="UPF0173 METAL-DEPENDENT HYDROLASE MJ1163-RELATED"/>
    <property type="match status" value="1"/>
</dbReference>
<dbReference type="PANTHER" id="PTHR43546:SF8">
    <property type="entry name" value="METALLO-BETA-LACTAMASE DOMAIN-CONTAINING PROTEIN"/>
    <property type="match status" value="1"/>
</dbReference>
<accession>A0A099T217</accession>